<dbReference type="Pfam" id="PF01381">
    <property type="entry name" value="HTH_3"/>
    <property type="match status" value="1"/>
</dbReference>
<organism evidence="3 4">
    <name type="scientific">Paenibacillus sediminis</name>
    <dbReference type="NCBI Taxonomy" id="664909"/>
    <lineage>
        <taxon>Bacteria</taxon>
        <taxon>Bacillati</taxon>
        <taxon>Bacillota</taxon>
        <taxon>Bacilli</taxon>
        <taxon>Bacillales</taxon>
        <taxon>Paenibacillaceae</taxon>
        <taxon>Paenibacillus</taxon>
    </lineage>
</organism>
<protein>
    <submittedName>
        <fullName evidence="3">Transcriptional regulator with XRE-family HTH domain</fullName>
    </submittedName>
</protein>
<feature type="domain" description="HTH cro/C1-type" evidence="2">
    <location>
        <begin position="32"/>
        <end position="87"/>
    </location>
</feature>
<accession>A0ABS4H7I3</accession>
<dbReference type="PROSITE" id="PS50943">
    <property type="entry name" value="HTH_CROC1"/>
    <property type="match status" value="1"/>
</dbReference>
<dbReference type="InterPro" id="IPR010982">
    <property type="entry name" value="Lambda_DNA-bd_dom_sf"/>
</dbReference>
<comment type="caution">
    <text evidence="3">The sequence shown here is derived from an EMBL/GenBank/DDBJ whole genome shotgun (WGS) entry which is preliminary data.</text>
</comment>
<dbReference type="SUPFAM" id="SSF47413">
    <property type="entry name" value="lambda repressor-like DNA-binding domains"/>
    <property type="match status" value="1"/>
</dbReference>
<dbReference type="Proteomes" id="UP001519273">
    <property type="component" value="Unassembled WGS sequence"/>
</dbReference>
<dbReference type="PANTHER" id="PTHR46797:SF1">
    <property type="entry name" value="METHYLPHOSPHONATE SYNTHASE"/>
    <property type="match status" value="1"/>
</dbReference>
<name>A0ABS4H7I3_9BACL</name>
<keyword evidence="1" id="KW-0238">DNA-binding</keyword>
<dbReference type="PANTHER" id="PTHR46797">
    <property type="entry name" value="HTH-TYPE TRANSCRIPTIONAL REGULATOR"/>
    <property type="match status" value="1"/>
</dbReference>
<dbReference type="InterPro" id="IPR050807">
    <property type="entry name" value="TransReg_Diox_bact_type"/>
</dbReference>
<evidence type="ECO:0000313" key="4">
    <source>
        <dbReference type="Proteomes" id="UP001519273"/>
    </source>
</evidence>
<evidence type="ECO:0000256" key="1">
    <source>
        <dbReference type="ARBA" id="ARBA00023125"/>
    </source>
</evidence>
<evidence type="ECO:0000313" key="3">
    <source>
        <dbReference type="EMBL" id="MBP1938508.1"/>
    </source>
</evidence>
<proteinExistence type="predicted"/>
<dbReference type="InterPro" id="IPR001387">
    <property type="entry name" value="Cro/C1-type_HTH"/>
</dbReference>
<keyword evidence="4" id="KW-1185">Reference proteome</keyword>
<dbReference type="CDD" id="cd00093">
    <property type="entry name" value="HTH_XRE"/>
    <property type="match status" value="1"/>
</dbReference>
<dbReference type="SMART" id="SM00530">
    <property type="entry name" value="HTH_XRE"/>
    <property type="match status" value="1"/>
</dbReference>
<sequence>MNDDNQKQAHLDEEESEKGKVIEISDSFGQLLKHFRKIRNYSLKELEEISGVSSSYIFRIESGQRKSVSIIKIFQLCEALEVSYHEVLKTAFDEVETERKSENSLQELMISNDFMIDGQPVSRNAKEILVKINEQVISSTWTEQTKVRELCILSELIDQLKIAKL</sequence>
<dbReference type="Gene3D" id="1.10.260.40">
    <property type="entry name" value="lambda repressor-like DNA-binding domains"/>
    <property type="match status" value="1"/>
</dbReference>
<reference evidence="3 4" key="1">
    <citation type="submission" date="2021-03" db="EMBL/GenBank/DDBJ databases">
        <title>Genomic Encyclopedia of Type Strains, Phase IV (KMG-IV): sequencing the most valuable type-strain genomes for metagenomic binning, comparative biology and taxonomic classification.</title>
        <authorList>
            <person name="Goeker M."/>
        </authorList>
    </citation>
    <scope>NUCLEOTIDE SEQUENCE [LARGE SCALE GENOMIC DNA]</scope>
    <source>
        <strain evidence="3 4">DSM 23491</strain>
    </source>
</reference>
<dbReference type="RefSeq" id="WP_209853054.1">
    <property type="nucleotide sequence ID" value="NZ_CBCRVE010000009.1"/>
</dbReference>
<dbReference type="EMBL" id="JAGGKP010000016">
    <property type="protein sequence ID" value="MBP1938508.1"/>
    <property type="molecule type" value="Genomic_DNA"/>
</dbReference>
<evidence type="ECO:0000259" key="2">
    <source>
        <dbReference type="PROSITE" id="PS50943"/>
    </source>
</evidence>
<gene>
    <name evidence="3" type="ORF">J2Z20_003430</name>
</gene>